<dbReference type="EMBL" id="HACG01051943">
    <property type="protein sequence ID" value="CEK98814.1"/>
    <property type="molecule type" value="Transcribed_RNA"/>
</dbReference>
<gene>
    <name evidence="1" type="primary">ORF219674</name>
</gene>
<dbReference type="InterPro" id="IPR042219">
    <property type="entry name" value="AAA_lid_11_sf"/>
</dbReference>
<accession>A0A0B7C001</accession>
<protein>
    <submittedName>
        <fullName evidence="1">Uncharacterized protein</fullName>
    </submittedName>
</protein>
<dbReference type="Gene3D" id="1.10.8.720">
    <property type="entry name" value="Region D6 of dynein motor"/>
    <property type="match status" value="1"/>
</dbReference>
<reference evidence="1" key="1">
    <citation type="submission" date="2014-12" db="EMBL/GenBank/DDBJ databases">
        <title>Insight into the proteome of Arion vulgaris.</title>
        <authorList>
            <person name="Aradska J."/>
            <person name="Bulat T."/>
            <person name="Smidak R."/>
            <person name="Sarate P."/>
            <person name="Gangsoo J."/>
            <person name="Sialana F."/>
            <person name="Bilban M."/>
            <person name="Lubec G."/>
        </authorList>
    </citation>
    <scope>NUCLEOTIDE SEQUENCE</scope>
    <source>
        <tissue evidence="1">Skin</tissue>
    </source>
</reference>
<evidence type="ECO:0000313" key="1">
    <source>
        <dbReference type="EMBL" id="CEK98814.1"/>
    </source>
</evidence>
<sequence length="96" mass="10733">AAIVSTLHLIPKSKLENLTEESHHINRLIFAVAVIHAILMSRQLFGSVGLIRWHTFGPSQLLNAVDIVSSQLLYSEKKELSLEDLSNYISTMIYSA</sequence>
<proteinExistence type="predicted"/>
<name>A0A0B7C001_9EUPU</name>
<feature type="non-terminal residue" evidence="1">
    <location>
        <position position="1"/>
    </location>
</feature>
<dbReference type="AlphaFoldDB" id="A0A0B7C001"/>
<organism evidence="1">
    <name type="scientific">Arion vulgaris</name>
    <dbReference type="NCBI Taxonomy" id="1028688"/>
    <lineage>
        <taxon>Eukaryota</taxon>
        <taxon>Metazoa</taxon>
        <taxon>Spiralia</taxon>
        <taxon>Lophotrochozoa</taxon>
        <taxon>Mollusca</taxon>
        <taxon>Gastropoda</taxon>
        <taxon>Heterobranchia</taxon>
        <taxon>Euthyneura</taxon>
        <taxon>Panpulmonata</taxon>
        <taxon>Eupulmonata</taxon>
        <taxon>Stylommatophora</taxon>
        <taxon>Helicina</taxon>
        <taxon>Arionoidea</taxon>
        <taxon>Arionidae</taxon>
        <taxon>Arion</taxon>
    </lineage>
</organism>
<feature type="non-terminal residue" evidence="1">
    <location>
        <position position="96"/>
    </location>
</feature>